<sequence length="43" mass="4808">MRATIVAVRKAVAIIQVALVHKDNQVEEDNKKGGYEIGERIML</sequence>
<name>A0A1C3ZN66_BACTU</name>
<organism evidence="1 2">
    <name type="scientific">Bacillus thuringiensis</name>
    <dbReference type="NCBI Taxonomy" id="1428"/>
    <lineage>
        <taxon>Bacteria</taxon>
        <taxon>Bacillati</taxon>
        <taxon>Bacillota</taxon>
        <taxon>Bacilli</taxon>
        <taxon>Bacillales</taxon>
        <taxon>Bacillaceae</taxon>
        <taxon>Bacillus</taxon>
        <taxon>Bacillus cereus group</taxon>
    </lineage>
</organism>
<protein>
    <submittedName>
        <fullName evidence="1">Uncharacterized protein</fullName>
    </submittedName>
</protein>
<accession>A0A1C3ZN66</accession>
<proteinExistence type="predicted"/>
<evidence type="ECO:0000313" key="2">
    <source>
        <dbReference type="Proteomes" id="UP000195991"/>
    </source>
</evidence>
<dbReference type="EMBL" id="FMBI01000017">
    <property type="protein sequence ID" value="SCB83682.1"/>
    <property type="molecule type" value="Genomic_DNA"/>
</dbReference>
<gene>
    <name evidence="1" type="ORF">BTT61001_00343</name>
</gene>
<dbReference type="Proteomes" id="UP000195991">
    <property type="component" value="Unassembled WGS sequence"/>
</dbReference>
<reference evidence="1 2" key="1">
    <citation type="submission" date="2016-08" db="EMBL/GenBank/DDBJ databases">
        <authorList>
            <person name="Seilhamer J.J."/>
        </authorList>
    </citation>
    <scope>NUCLEOTIDE SEQUENCE [LARGE SCALE GENOMIC DNA]</scope>
    <source>
        <strain evidence="1 2">IEBC_T61001</strain>
    </source>
</reference>
<dbReference type="AlphaFoldDB" id="A0A1C3ZN66"/>
<evidence type="ECO:0000313" key="1">
    <source>
        <dbReference type="EMBL" id="SCB83682.1"/>
    </source>
</evidence>